<evidence type="ECO:0000256" key="1">
    <source>
        <dbReference type="SAM" id="Phobius"/>
    </source>
</evidence>
<protein>
    <recommendedName>
        <fullName evidence="4">DUF3221 domain-containing protein</fullName>
    </recommendedName>
</protein>
<evidence type="ECO:0000313" key="2">
    <source>
        <dbReference type="EMBL" id="KKQ37542.1"/>
    </source>
</evidence>
<keyword evidence="1" id="KW-0472">Membrane</keyword>
<comment type="caution">
    <text evidence="2">The sequence shown here is derived from an EMBL/GenBank/DDBJ whole genome shotgun (WGS) entry which is preliminary data.</text>
</comment>
<dbReference type="EMBL" id="LBTI01000016">
    <property type="protein sequence ID" value="KKQ37542.1"/>
    <property type="molecule type" value="Genomic_DNA"/>
</dbReference>
<evidence type="ECO:0000313" key="3">
    <source>
        <dbReference type="Proteomes" id="UP000034591"/>
    </source>
</evidence>
<sequence length="157" mass="16786">MEQQSNPASVVQKPNILKEFPSNAKVGIKKLNIIILSILVVLAGVITGWLLSGKGNAKSQTSGSEVLKVDKSTGEAGQIDESVEYNEADGMLVDGGIEGEGTHHLERDGGPSKYVYLTSTSIDLQSFVGKKVKVWGQTLSPIHAPWLMDVAKIKVAE</sequence>
<dbReference type="STRING" id="1618545.US53_C0016G0010"/>
<name>A0A0G0H5X9_9BACT</name>
<evidence type="ECO:0008006" key="4">
    <source>
        <dbReference type="Google" id="ProtNLM"/>
    </source>
</evidence>
<proteinExistence type="predicted"/>
<gene>
    <name evidence="2" type="ORF">US53_C0016G0010</name>
</gene>
<reference evidence="2 3" key="1">
    <citation type="journal article" date="2015" name="Nature">
        <title>rRNA introns, odd ribosomes, and small enigmatic genomes across a large radiation of phyla.</title>
        <authorList>
            <person name="Brown C.T."/>
            <person name="Hug L.A."/>
            <person name="Thomas B.C."/>
            <person name="Sharon I."/>
            <person name="Castelle C.J."/>
            <person name="Singh A."/>
            <person name="Wilkins M.J."/>
            <person name="Williams K.H."/>
            <person name="Banfield J.F."/>
        </authorList>
    </citation>
    <scope>NUCLEOTIDE SEQUENCE [LARGE SCALE GENOMIC DNA]</scope>
</reference>
<organism evidence="2 3">
    <name type="scientific">Candidatus Woesebacteria bacterium GW2011_GWA1_37_7</name>
    <dbReference type="NCBI Taxonomy" id="1618545"/>
    <lineage>
        <taxon>Bacteria</taxon>
        <taxon>Candidatus Woeseibacteriota</taxon>
    </lineage>
</organism>
<dbReference type="AlphaFoldDB" id="A0A0G0H5X9"/>
<keyword evidence="1" id="KW-1133">Transmembrane helix</keyword>
<feature type="transmembrane region" description="Helical" evidence="1">
    <location>
        <begin position="31"/>
        <end position="51"/>
    </location>
</feature>
<keyword evidence="1" id="KW-0812">Transmembrane</keyword>
<dbReference type="Proteomes" id="UP000034591">
    <property type="component" value="Unassembled WGS sequence"/>
</dbReference>
<accession>A0A0G0H5X9</accession>